<evidence type="ECO:0008006" key="9">
    <source>
        <dbReference type="Google" id="ProtNLM"/>
    </source>
</evidence>
<dbReference type="InterPro" id="IPR001313">
    <property type="entry name" value="Pumilio_RNA-bd_rpt"/>
</dbReference>
<protein>
    <recommendedName>
        <fullName evidence="9">ARM repeat-containing protein</fullName>
    </recommendedName>
</protein>
<dbReference type="InterPro" id="IPR052645">
    <property type="entry name" value="Pumilio_domain_protein"/>
</dbReference>
<feature type="repeat" description="Pumilio" evidence="3">
    <location>
        <begin position="659"/>
        <end position="697"/>
    </location>
</feature>
<name>A0A8H7EMA5_9FUNG</name>
<accession>A0A8H7EMA5</accession>
<dbReference type="Proteomes" id="UP000605846">
    <property type="component" value="Unassembled WGS sequence"/>
</dbReference>
<dbReference type="EMBL" id="JABAYA010000186">
    <property type="protein sequence ID" value="KAF7722605.1"/>
    <property type="molecule type" value="Genomic_DNA"/>
</dbReference>
<dbReference type="CDD" id="cd00590">
    <property type="entry name" value="RRM_SF"/>
    <property type="match status" value="2"/>
</dbReference>
<evidence type="ECO:0000259" key="6">
    <source>
        <dbReference type="PROSITE" id="PS50303"/>
    </source>
</evidence>
<dbReference type="Gene3D" id="3.30.70.330">
    <property type="match status" value="2"/>
</dbReference>
<evidence type="ECO:0000313" key="8">
    <source>
        <dbReference type="Proteomes" id="UP000605846"/>
    </source>
</evidence>
<evidence type="ECO:0000256" key="3">
    <source>
        <dbReference type="PROSITE-ProRule" id="PRU00317"/>
    </source>
</evidence>
<dbReference type="InterPro" id="IPR035979">
    <property type="entry name" value="RBD_domain_sf"/>
</dbReference>
<dbReference type="Pfam" id="PF00806">
    <property type="entry name" value="PUF"/>
    <property type="match status" value="3"/>
</dbReference>
<dbReference type="PANTHER" id="PTHR47093">
    <property type="entry name" value="PROTEIN JSN1-RELATED"/>
    <property type="match status" value="1"/>
</dbReference>
<feature type="compositionally biased region" description="Low complexity" evidence="4">
    <location>
        <begin position="938"/>
        <end position="952"/>
    </location>
</feature>
<dbReference type="PROSITE" id="PS50302">
    <property type="entry name" value="PUM"/>
    <property type="match status" value="2"/>
</dbReference>
<dbReference type="PROSITE" id="PS50303">
    <property type="entry name" value="PUM_HD"/>
    <property type="match status" value="1"/>
</dbReference>
<dbReference type="GO" id="GO:0000288">
    <property type="term" value="P:nuclear-transcribed mRNA catabolic process, deadenylation-dependent decay"/>
    <property type="evidence" value="ECO:0007669"/>
    <property type="project" value="TreeGrafter"/>
</dbReference>
<keyword evidence="1" id="KW-0677">Repeat</keyword>
<reference evidence="7" key="1">
    <citation type="submission" date="2020-01" db="EMBL/GenBank/DDBJ databases">
        <title>Genome Sequencing of Three Apophysomyces-Like Fungal Strains Confirms a Novel Fungal Genus in the Mucoromycota with divergent Burkholderia-like Endosymbiotic Bacteria.</title>
        <authorList>
            <person name="Stajich J.E."/>
            <person name="Macias A.M."/>
            <person name="Carter-House D."/>
            <person name="Lovett B."/>
            <person name="Kasson L.R."/>
            <person name="Berry K."/>
            <person name="Grigoriev I."/>
            <person name="Chang Y."/>
            <person name="Spatafora J."/>
            <person name="Kasson M.T."/>
        </authorList>
    </citation>
    <scope>NUCLEOTIDE SEQUENCE</scope>
    <source>
        <strain evidence="7">NRRL A-21654</strain>
    </source>
</reference>
<dbReference type="SMART" id="SM00360">
    <property type="entry name" value="RRM"/>
    <property type="match status" value="2"/>
</dbReference>
<evidence type="ECO:0000256" key="4">
    <source>
        <dbReference type="SAM" id="MobiDB-lite"/>
    </source>
</evidence>
<dbReference type="SUPFAM" id="SSF54928">
    <property type="entry name" value="RNA-binding domain, RBD"/>
    <property type="match status" value="2"/>
</dbReference>
<organism evidence="7 8">
    <name type="scientific">Apophysomyces ossiformis</name>
    <dbReference type="NCBI Taxonomy" id="679940"/>
    <lineage>
        <taxon>Eukaryota</taxon>
        <taxon>Fungi</taxon>
        <taxon>Fungi incertae sedis</taxon>
        <taxon>Mucoromycota</taxon>
        <taxon>Mucoromycotina</taxon>
        <taxon>Mucoromycetes</taxon>
        <taxon>Mucorales</taxon>
        <taxon>Mucorineae</taxon>
        <taxon>Mucoraceae</taxon>
        <taxon>Apophysomyces</taxon>
    </lineage>
</organism>
<dbReference type="AlphaFoldDB" id="A0A8H7EMA5"/>
<dbReference type="SMART" id="SM00025">
    <property type="entry name" value="Pumilio"/>
    <property type="match status" value="5"/>
</dbReference>
<evidence type="ECO:0000256" key="2">
    <source>
        <dbReference type="PROSITE-ProRule" id="PRU00176"/>
    </source>
</evidence>
<dbReference type="GO" id="GO:0003723">
    <property type="term" value="F:RNA binding"/>
    <property type="evidence" value="ECO:0007669"/>
    <property type="project" value="UniProtKB-UniRule"/>
</dbReference>
<evidence type="ECO:0000259" key="5">
    <source>
        <dbReference type="PROSITE" id="PS50102"/>
    </source>
</evidence>
<dbReference type="PROSITE" id="PS50102">
    <property type="entry name" value="RRM"/>
    <property type="match status" value="2"/>
</dbReference>
<gene>
    <name evidence="7" type="ORF">EC973_002918</name>
</gene>
<dbReference type="InterPro" id="IPR000504">
    <property type="entry name" value="RRM_dom"/>
</dbReference>
<keyword evidence="8" id="KW-1185">Reference proteome</keyword>
<sequence length="960" mass="105948">MPIQPSVFLYGPNPCSYIPSSSTITARHRSGSFASPGDTQVPSTYSLSGYHSYRGSGSLDDTESSTIASTLASLGLNDDSEGDRRSISSIITTSDHSIATTSYFTDPTGRITPSRHRAHTVAARTPMERSDHSETEHLAFNPFSPETRASIPNRPRAASVGMTDATSFQSRRQTSAFAPFDRPFHRLQSDLDAQFGHYQQAHILRSTRSSNNLFDLSRDMYYRLPPVSQVDNLVAPPSPPTCASAAESQNPVKPFARTGEDEGCPSSSEPSQICSRALWLGNINPALSVSDLIQLFSCYGQVESARILSDKECAFVNFVTVDSAIAAKHDIESRLGNQVAGTTVRVGFGKADVNLAITLSNEAGPNAQGPTRALWIGNLPVNTTPAILRSLFQPYGPIESVRVLSHKNCGFVNFQFQEDAVRARKMLQNKEVLGPGTGIVRIGFAKVPINNIMDEDDPLSLNSTLSNISTPESYQATQWATAMMVTRMMMHSSGQEQEILSETEPSSLYRAIEAERRFIMQQLGQPMDKTQVQREPLSYRSVIPTAPELASDRKIEPLRLREIRKGFDSRQALGDVENIARECMEEILELCSDYIGNTVVQKLFEHCSEDSKEEMLQRISPLLASIGVHKNGTWAAQKIIDHANTDTQGLHQIHLICTNVAPYVPLLLLDQFGNYVVQCCLRMGPERNQYIFDAIVDKCWEIGQGRFGARSIRAILENPVVTKEQRVYVAAAIAQNAVLLTTNANGTILLLWLLDSSDLPGRYRVLCPRLLPYLSKLGKHKLGSITIYKVLNQQQEPDARTMLLNAIVYDADVLDDILKDQVHGVGLIQKILSIPHLEKRDVIVQKIKESVIGRLNLQHVQGYKKLLDELEQVCQSSAERTGSSSCSTDTPWLQNPQAVAMMANMYAAAMAAATNTQFQTSMPDMAQVDRLMQKLLNNSNNNITGGNNSFSSDDSKQDDK</sequence>
<feature type="region of interest" description="Disordered" evidence="4">
    <location>
        <begin position="938"/>
        <end position="960"/>
    </location>
</feature>
<feature type="domain" description="RRM" evidence="5">
    <location>
        <begin position="276"/>
        <end position="351"/>
    </location>
</feature>
<evidence type="ECO:0000256" key="1">
    <source>
        <dbReference type="ARBA" id="ARBA00022737"/>
    </source>
</evidence>
<dbReference type="Pfam" id="PF00076">
    <property type="entry name" value="RRM_1"/>
    <property type="match status" value="2"/>
</dbReference>
<dbReference type="InterPro" id="IPR011989">
    <property type="entry name" value="ARM-like"/>
</dbReference>
<comment type="caution">
    <text evidence="7">The sequence shown here is derived from an EMBL/GenBank/DDBJ whole genome shotgun (WGS) entry which is preliminary data.</text>
</comment>
<evidence type="ECO:0000313" key="7">
    <source>
        <dbReference type="EMBL" id="KAF7722605.1"/>
    </source>
</evidence>
<dbReference type="InterPro" id="IPR016024">
    <property type="entry name" value="ARM-type_fold"/>
</dbReference>
<keyword evidence="2" id="KW-0694">RNA-binding</keyword>
<feature type="domain" description="PUM-HD" evidence="6">
    <location>
        <begin position="519"/>
        <end position="874"/>
    </location>
</feature>
<feature type="repeat" description="Pumilio" evidence="3">
    <location>
        <begin position="582"/>
        <end position="617"/>
    </location>
</feature>
<dbReference type="SUPFAM" id="SSF48371">
    <property type="entry name" value="ARM repeat"/>
    <property type="match status" value="1"/>
</dbReference>
<dbReference type="InterPro" id="IPR012677">
    <property type="entry name" value="Nucleotide-bd_a/b_plait_sf"/>
</dbReference>
<dbReference type="Gene3D" id="1.25.10.10">
    <property type="entry name" value="Leucine-rich Repeat Variant"/>
    <property type="match status" value="1"/>
</dbReference>
<dbReference type="InterPro" id="IPR033133">
    <property type="entry name" value="PUM-HD"/>
</dbReference>
<proteinExistence type="predicted"/>
<feature type="domain" description="RRM" evidence="5">
    <location>
        <begin position="372"/>
        <end position="447"/>
    </location>
</feature>
<dbReference type="PANTHER" id="PTHR47093:SF1">
    <property type="entry name" value="PROTEIN JSN1-RELATED"/>
    <property type="match status" value="1"/>
</dbReference>
<dbReference type="OrthoDB" id="2017782at2759"/>